<organism evidence="1 2">
    <name type="scientific">Prevotella corporis</name>
    <dbReference type="NCBI Taxonomy" id="28128"/>
    <lineage>
        <taxon>Bacteria</taxon>
        <taxon>Pseudomonadati</taxon>
        <taxon>Bacteroidota</taxon>
        <taxon>Bacteroidia</taxon>
        <taxon>Bacteroidales</taxon>
        <taxon>Prevotellaceae</taxon>
        <taxon>Prevotella</taxon>
    </lineage>
</organism>
<evidence type="ECO:0000313" key="1">
    <source>
        <dbReference type="EMBL" id="KXA39505.1"/>
    </source>
</evidence>
<reference evidence="2" key="1">
    <citation type="submission" date="2016-01" db="EMBL/GenBank/DDBJ databases">
        <authorList>
            <person name="Mitreva M."/>
            <person name="Pepin K.H."/>
            <person name="Mihindukulasuriya K.A."/>
            <person name="Fulton R."/>
            <person name="Fronick C."/>
            <person name="O'Laughlin M."/>
            <person name="Miner T."/>
            <person name="Herter B."/>
            <person name="Rosa B.A."/>
            <person name="Cordes M."/>
            <person name="Tomlinson C."/>
            <person name="Wollam A."/>
            <person name="Palsikar V.B."/>
            <person name="Mardis E.R."/>
            <person name="Wilson R.K."/>
        </authorList>
    </citation>
    <scope>NUCLEOTIDE SEQUENCE [LARGE SCALE GENOMIC DNA]</scope>
    <source>
        <strain evidence="2">MJR7716</strain>
    </source>
</reference>
<protein>
    <submittedName>
        <fullName evidence="1">Uncharacterized protein</fullName>
    </submittedName>
</protein>
<proteinExistence type="predicted"/>
<dbReference type="STRING" id="28128.HMPREF3226_01341"/>
<accession>A0A133Q9H0</accession>
<keyword evidence="2" id="KW-1185">Reference proteome</keyword>
<name>A0A133Q9H0_9BACT</name>
<sequence length="46" mass="5036">MTIIGTFVNAKIILKKQLCNTANGTDTKANRTLLSINHLSISQSDF</sequence>
<dbReference type="PATRIC" id="fig|28128.5.peg.1365"/>
<gene>
    <name evidence="1" type="ORF">HMPREF3226_01341</name>
</gene>
<dbReference type="Proteomes" id="UP000070533">
    <property type="component" value="Unassembled WGS sequence"/>
</dbReference>
<comment type="caution">
    <text evidence="1">The sequence shown here is derived from an EMBL/GenBank/DDBJ whole genome shotgun (WGS) entry which is preliminary data.</text>
</comment>
<dbReference type="EMBL" id="LRQG01000092">
    <property type="protein sequence ID" value="KXA39505.1"/>
    <property type="molecule type" value="Genomic_DNA"/>
</dbReference>
<evidence type="ECO:0000313" key="2">
    <source>
        <dbReference type="Proteomes" id="UP000070533"/>
    </source>
</evidence>
<dbReference type="AlphaFoldDB" id="A0A133Q9H0"/>